<keyword evidence="3" id="KW-1185">Reference proteome</keyword>
<sequence>MILMIRMTILEVVLSALVAMMFSMLADLLTVAVKPNFT</sequence>
<protein>
    <submittedName>
        <fullName evidence="2">Uncharacterized protein</fullName>
    </submittedName>
</protein>
<accession>A0A368W7I5</accession>
<reference evidence="2 3" key="1">
    <citation type="submission" date="2018-07" db="EMBL/GenBank/DDBJ databases">
        <title>Genomic Encyclopedia of Type Strains, Phase III (KMG-III): the genomes of soil and plant-associated and newly described type strains.</title>
        <authorList>
            <person name="Whitman W."/>
        </authorList>
    </citation>
    <scope>NUCLEOTIDE SEQUENCE [LARGE SCALE GENOMIC DNA]</scope>
    <source>
        <strain evidence="2 3">CECT 7506</strain>
    </source>
</reference>
<evidence type="ECO:0000313" key="2">
    <source>
        <dbReference type="EMBL" id="RCW51942.1"/>
    </source>
</evidence>
<evidence type="ECO:0000313" key="3">
    <source>
        <dbReference type="Proteomes" id="UP000252415"/>
    </source>
</evidence>
<keyword evidence="1" id="KW-0472">Membrane</keyword>
<dbReference type="EMBL" id="QPJD01000001">
    <property type="protein sequence ID" value="RCW51942.1"/>
    <property type="molecule type" value="Genomic_DNA"/>
</dbReference>
<gene>
    <name evidence="2" type="ORF">DFP97_101288</name>
</gene>
<comment type="caution">
    <text evidence="2">The sequence shown here is derived from an EMBL/GenBank/DDBJ whole genome shotgun (WGS) entry which is preliminary data.</text>
</comment>
<organism evidence="2 3">
    <name type="scientific">Paenibacillus prosopidis</name>
    <dbReference type="NCBI Taxonomy" id="630520"/>
    <lineage>
        <taxon>Bacteria</taxon>
        <taxon>Bacillati</taxon>
        <taxon>Bacillota</taxon>
        <taxon>Bacilli</taxon>
        <taxon>Bacillales</taxon>
        <taxon>Paenibacillaceae</taxon>
        <taxon>Paenibacillus</taxon>
    </lineage>
</organism>
<feature type="transmembrane region" description="Helical" evidence="1">
    <location>
        <begin position="12"/>
        <end position="33"/>
    </location>
</feature>
<dbReference type="AlphaFoldDB" id="A0A368W7I5"/>
<dbReference type="Proteomes" id="UP000252415">
    <property type="component" value="Unassembled WGS sequence"/>
</dbReference>
<keyword evidence="1" id="KW-1133">Transmembrane helix</keyword>
<name>A0A368W7I5_9BACL</name>
<keyword evidence="1" id="KW-0812">Transmembrane</keyword>
<proteinExistence type="predicted"/>
<evidence type="ECO:0000256" key="1">
    <source>
        <dbReference type="SAM" id="Phobius"/>
    </source>
</evidence>